<dbReference type="GO" id="GO:0046961">
    <property type="term" value="F:proton-transporting ATPase activity, rotational mechanism"/>
    <property type="evidence" value="ECO:0007669"/>
    <property type="project" value="InterPro"/>
</dbReference>
<gene>
    <name evidence="4" type="ORF">SE37_02430</name>
</gene>
<dbReference type="Proteomes" id="UP000031433">
    <property type="component" value="Unassembled WGS sequence"/>
</dbReference>
<dbReference type="Pfam" id="PF01990">
    <property type="entry name" value="ATP-synt_F"/>
    <property type="match status" value="1"/>
</dbReference>
<evidence type="ECO:0000256" key="3">
    <source>
        <dbReference type="ARBA" id="ARBA00023065"/>
    </source>
</evidence>
<reference evidence="4 5" key="1">
    <citation type="submission" date="2015-01" db="EMBL/GenBank/DDBJ databases">
        <title>Genome sequence of the anaerobic bacterium Geobacter soli GSS01, a dissimilatory Fe(III) reducer from soil.</title>
        <authorList>
            <person name="Yang G."/>
            <person name="Zhou S."/>
        </authorList>
    </citation>
    <scope>NUCLEOTIDE SEQUENCE [LARGE SCALE GENOMIC DNA]</scope>
    <source>
        <strain evidence="4 5">GSS01</strain>
    </source>
</reference>
<comment type="caution">
    <text evidence="4">The sequence shown here is derived from an EMBL/GenBank/DDBJ whole genome shotgun (WGS) entry which is preliminary data.</text>
</comment>
<dbReference type="InterPro" id="IPR036906">
    <property type="entry name" value="ATPase_V1_fsu_sf"/>
</dbReference>
<evidence type="ECO:0000256" key="2">
    <source>
        <dbReference type="ARBA" id="ARBA00022448"/>
    </source>
</evidence>
<evidence type="ECO:0000313" key="4">
    <source>
        <dbReference type="EMBL" id="KIE41564.1"/>
    </source>
</evidence>
<keyword evidence="3" id="KW-0406">Ion transport</keyword>
<protein>
    <submittedName>
        <fullName evidence="4">ATPase</fullName>
    </submittedName>
</protein>
<dbReference type="EMBL" id="JXBL01000001">
    <property type="protein sequence ID" value="KIE41564.1"/>
    <property type="molecule type" value="Genomic_DNA"/>
</dbReference>
<dbReference type="SUPFAM" id="SSF159468">
    <property type="entry name" value="AtpF-like"/>
    <property type="match status" value="1"/>
</dbReference>
<dbReference type="Gene3D" id="3.40.50.10580">
    <property type="entry name" value="ATPase, V1 complex, subunit F"/>
    <property type="match status" value="1"/>
</dbReference>
<name>A0A0C1TL36_9BACT</name>
<accession>A0A0C1TL36</accession>
<dbReference type="AlphaFoldDB" id="A0A0C1TL36"/>
<proteinExistence type="inferred from homology"/>
<dbReference type="InterPro" id="IPR008218">
    <property type="entry name" value="ATPase_V1-cplx_f_g_su"/>
</dbReference>
<evidence type="ECO:0000256" key="1">
    <source>
        <dbReference type="ARBA" id="ARBA00010148"/>
    </source>
</evidence>
<comment type="similarity">
    <text evidence="1">Belongs to the V-ATPase F subunit family.</text>
</comment>
<evidence type="ECO:0000313" key="5">
    <source>
        <dbReference type="Proteomes" id="UP000031433"/>
    </source>
</evidence>
<organism evidence="4 5">
    <name type="scientific">Geobacter soli</name>
    <dbReference type="NCBI Taxonomy" id="1510391"/>
    <lineage>
        <taxon>Bacteria</taxon>
        <taxon>Pseudomonadati</taxon>
        <taxon>Thermodesulfobacteriota</taxon>
        <taxon>Desulfuromonadia</taxon>
        <taxon>Geobacterales</taxon>
        <taxon>Geobacteraceae</taxon>
        <taxon>Geobacter</taxon>
    </lineage>
</organism>
<keyword evidence="5" id="KW-1185">Reference proteome</keyword>
<keyword evidence="2" id="KW-0813">Transport</keyword>
<sequence>MKRIVFITPADARYGFSLAGATQLTAAPAEAEAAVRQAMADPECGLVVIDERLLPGIGEERFQEMERRWFGVLIVLPAPEAAKKEEEDYAARLIRRVIGYHVRLMP</sequence>
<dbReference type="RefSeq" id="WP_039643348.1">
    <property type="nucleotide sequence ID" value="NZ_JXBL01000001.1"/>
</dbReference>